<dbReference type="EMBL" id="FOWC01000017">
    <property type="protein sequence ID" value="SFQ62965.1"/>
    <property type="molecule type" value="Genomic_DNA"/>
</dbReference>
<evidence type="ECO:0000256" key="5">
    <source>
        <dbReference type="ARBA" id="ARBA00023136"/>
    </source>
</evidence>
<dbReference type="PANTHER" id="PTHR43124">
    <property type="entry name" value="PURINE EFFLUX PUMP PBUE"/>
    <property type="match status" value="1"/>
</dbReference>
<dbReference type="GO" id="GO:0005886">
    <property type="term" value="C:plasma membrane"/>
    <property type="evidence" value="ECO:0007669"/>
    <property type="project" value="UniProtKB-SubCell"/>
</dbReference>
<feature type="transmembrane region" description="Helical" evidence="6">
    <location>
        <begin position="70"/>
        <end position="94"/>
    </location>
</feature>
<keyword evidence="3 6" id="KW-0812">Transmembrane</keyword>
<evidence type="ECO:0000256" key="4">
    <source>
        <dbReference type="ARBA" id="ARBA00022989"/>
    </source>
</evidence>
<dbReference type="RefSeq" id="WP_093576596.1">
    <property type="nucleotide sequence ID" value="NZ_FOWC01000017.1"/>
</dbReference>
<dbReference type="InterPro" id="IPR050189">
    <property type="entry name" value="MFS_Efflux_Transporters"/>
</dbReference>
<evidence type="ECO:0000256" key="1">
    <source>
        <dbReference type="ARBA" id="ARBA00004651"/>
    </source>
</evidence>
<feature type="transmembrane region" description="Helical" evidence="6">
    <location>
        <begin position="314"/>
        <end position="334"/>
    </location>
</feature>
<reference evidence="8 9" key="1">
    <citation type="submission" date="2016-10" db="EMBL/GenBank/DDBJ databases">
        <authorList>
            <person name="de Groot N.N."/>
        </authorList>
    </citation>
    <scope>NUCLEOTIDE SEQUENCE [LARGE SCALE GENOMIC DNA]</scope>
    <source>
        <strain evidence="8 9">DSM 44637</strain>
    </source>
</reference>
<feature type="transmembrane region" description="Helical" evidence="6">
    <location>
        <begin position="228"/>
        <end position="249"/>
    </location>
</feature>
<gene>
    <name evidence="8" type="ORF">SAMN05421854_11753</name>
</gene>
<feature type="transmembrane region" description="Helical" evidence="6">
    <location>
        <begin position="100"/>
        <end position="119"/>
    </location>
</feature>
<feature type="transmembrane region" description="Helical" evidence="6">
    <location>
        <begin position="200"/>
        <end position="222"/>
    </location>
</feature>
<dbReference type="InterPro" id="IPR001958">
    <property type="entry name" value="Tet-R_TetA/multi-R_MdtG-like"/>
</dbReference>
<dbReference type="AlphaFoldDB" id="A0A1I6A2S4"/>
<feature type="transmembrane region" description="Helical" evidence="6">
    <location>
        <begin position="256"/>
        <end position="275"/>
    </location>
</feature>
<evidence type="ECO:0000256" key="6">
    <source>
        <dbReference type="SAM" id="Phobius"/>
    </source>
</evidence>
<evidence type="ECO:0000259" key="7">
    <source>
        <dbReference type="PROSITE" id="PS50850"/>
    </source>
</evidence>
<dbReference type="PANTHER" id="PTHR43124:SF3">
    <property type="entry name" value="CHLORAMPHENICOL EFFLUX PUMP RV0191"/>
    <property type="match status" value="1"/>
</dbReference>
<sequence>MPPLIFLLAGAVFAQGTSEFVLSGLLPQIAAGTGVSLGTAGLLTSLFAAGMVVGAPVLAMLGSKLPRKQALLAFLGLFSAVHVIGALTTGFPVLLATRALAAFANAGFLAIALASLPAFVPADAVGRATSVLLSGVTLACVVGVPAGTVLGQYAGWQAAFWAIAAITSAAAVALTPAKFDNPPVTSPVYREWRVLAQPRVAATVGKGVLVNGGTFAAFTYLGTMTSPAGWVPVVLAMFGAGSFAGVTIAGKAGPGILKAGTAVLTAGWVAAYFAAQSLPGLIAAALLTGAMAFGTGSALIAAIVTSAGNDAPRVAGAIATTAFNLGAVVGPAVAGAVVLDAAHARAAFWVSAAFTAAAMFPRVKK</sequence>
<dbReference type="InterPro" id="IPR036259">
    <property type="entry name" value="MFS_trans_sf"/>
</dbReference>
<feature type="domain" description="Major facilitator superfamily (MFS) profile" evidence="7">
    <location>
        <begin position="4"/>
        <end position="365"/>
    </location>
</feature>
<dbReference type="CDD" id="cd17324">
    <property type="entry name" value="MFS_NepI_like"/>
    <property type="match status" value="1"/>
</dbReference>
<dbReference type="Gene3D" id="1.20.1250.20">
    <property type="entry name" value="MFS general substrate transporter like domains"/>
    <property type="match status" value="1"/>
</dbReference>
<dbReference type="OrthoDB" id="9814237at2"/>
<proteinExistence type="predicted"/>
<dbReference type="Proteomes" id="UP000199137">
    <property type="component" value="Unassembled WGS sequence"/>
</dbReference>
<dbReference type="InterPro" id="IPR020846">
    <property type="entry name" value="MFS_dom"/>
</dbReference>
<comment type="subcellular location">
    <subcellularLocation>
        <location evidence="1">Cell membrane</location>
        <topology evidence="1">Multi-pass membrane protein</topology>
    </subcellularLocation>
</comment>
<dbReference type="PROSITE" id="PS50850">
    <property type="entry name" value="MFS"/>
    <property type="match status" value="1"/>
</dbReference>
<feature type="transmembrane region" description="Helical" evidence="6">
    <location>
        <begin position="346"/>
        <end position="363"/>
    </location>
</feature>
<feature type="transmembrane region" description="Helical" evidence="6">
    <location>
        <begin position="131"/>
        <end position="153"/>
    </location>
</feature>
<dbReference type="Pfam" id="PF07690">
    <property type="entry name" value="MFS_1"/>
    <property type="match status" value="1"/>
</dbReference>
<dbReference type="InterPro" id="IPR011701">
    <property type="entry name" value="MFS"/>
</dbReference>
<keyword evidence="2" id="KW-1003">Cell membrane</keyword>
<evidence type="ECO:0000256" key="2">
    <source>
        <dbReference type="ARBA" id="ARBA00022475"/>
    </source>
</evidence>
<evidence type="ECO:0000313" key="8">
    <source>
        <dbReference type="EMBL" id="SFQ62965.1"/>
    </source>
</evidence>
<accession>A0A1I6A2S4</accession>
<organism evidence="8 9">
    <name type="scientific">Amycolatopsis rubida</name>
    <dbReference type="NCBI Taxonomy" id="112413"/>
    <lineage>
        <taxon>Bacteria</taxon>
        <taxon>Bacillati</taxon>
        <taxon>Actinomycetota</taxon>
        <taxon>Actinomycetes</taxon>
        <taxon>Pseudonocardiales</taxon>
        <taxon>Pseudonocardiaceae</taxon>
        <taxon>Amycolatopsis</taxon>
    </lineage>
</organism>
<name>A0A1I6A2S4_9PSEU</name>
<protein>
    <submittedName>
        <fullName evidence="8">MFS transporter, DHA1 family, chloramphenicol resistance protein</fullName>
    </submittedName>
</protein>
<feature type="transmembrane region" description="Helical" evidence="6">
    <location>
        <begin position="159"/>
        <end position="179"/>
    </location>
</feature>
<feature type="transmembrane region" description="Helical" evidence="6">
    <location>
        <begin position="42"/>
        <end position="63"/>
    </location>
</feature>
<keyword evidence="4 6" id="KW-1133">Transmembrane helix</keyword>
<dbReference type="PRINTS" id="PR01035">
    <property type="entry name" value="TCRTETA"/>
</dbReference>
<keyword evidence="5 6" id="KW-0472">Membrane</keyword>
<dbReference type="SUPFAM" id="SSF103473">
    <property type="entry name" value="MFS general substrate transporter"/>
    <property type="match status" value="1"/>
</dbReference>
<feature type="transmembrane region" description="Helical" evidence="6">
    <location>
        <begin position="281"/>
        <end position="302"/>
    </location>
</feature>
<evidence type="ECO:0000313" key="9">
    <source>
        <dbReference type="Proteomes" id="UP000199137"/>
    </source>
</evidence>
<evidence type="ECO:0000256" key="3">
    <source>
        <dbReference type="ARBA" id="ARBA00022692"/>
    </source>
</evidence>
<dbReference type="GO" id="GO:0022857">
    <property type="term" value="F:transmembrane transporter activity"/>
    <property type="evidence" value="ECO:0007669"/>
    <property type="project" value="InterPro"/>
</dbReference>